<dbReference type="RefSeq" id="WP_007203381.1">
    <property type="nucleotide sequence ID" value="NZ_AKKV01000037.1"/>
</dbReference>
<dbReference type="EMBL" id="AKKV01000037">
    <property type="protein sequence ID" value="EIT84230.1"/>
    <property type="molecule type" value="Genomic_DNA"/>
</dbReference>
<dbReference type="eggNOG" id="COG0657">
    <property type="taxonomic scope" value="Bacteria"/>
</dbReference>
<dbReference type="SUPFAM" id="SSF53474">
    <property type="entry name" value="alpha/beta-Hydrolases"/>
    <property type="match status" value="1"/>
</dbReference>
<dbReference type="PROSITE" id="PS01173">
    <property type="entry name" value="LIPASE_GDXG_HIS"/>
    <property type="match status" value="1"/>
</dbReference>
<sequence length="324" mass="36177">MIERGITELLANISEVMKQHEHPPLEQLTVQESRHFYDLARTFYTPLSIDGITVLEETLQSPLGHTLPIRVYRPQGDGPFPVLLYFHGGGWVFGDLDSAENVCQFMAQEANAIVVSATYRQAPEHKYPAAFLDSIAAVSWTFENSARFQGDPTKITIGGESSGGNLAASAALYYQNHGTYRLHSQLLITPVTHYHFETSSYQANYRYNLTSEKMKWFWQHYLEDEKDGQTVFASPLLATSVDHLPATLLVTVEGDPLRDEGIAYGKKLEAAGVAVTHLHYAHLVHSFVAMIGTQAAAKQALQQIVQTWREQFACPHPTLTSSVR</sequence>
<dbReference type="PANTHER" id="PTHR48081:SF8">
    <property type="entry name" value="ALPHA_BETA HYDROLASE FOLD-3 DOMAIN-CONTAINING PROTEIN-RELATED"/>
    <property type="match status" value="1"/>
</dbReference>
<dbReference type="InterPro" id="IPR002168">
    <property type="entry name" value="Lipase_GDXG_HIS_AS"/>
</dbReference>
<feature type="domain" description="Alpha/beta hydrolase fold-3" evidence="3">
    <location>
        <begin position="83"/>
        <end position="288"/>
    </location>
</feature>
<dbReference type="Gene3D" id="3.40.50.1820">
    <property type="entry name" value="alpha/beta hydrolase"/>
    <property type="match status" value="1"/>
</dbReference>
<dbReference type="InterPro" id="IPR050300">
    <property type="entry name" value="GDXG_lipolytic_enzyme"/>
</dbReference>
<comment type="caution">
    <text evidence="4">The sequence shown here is derived from an EMBL/GenBank/DDBJ whole genome shotgun (WGS) entry which is preliminary data.</text>
</comment>
<protein>
    <submittedName>
        <fullName evidence="4">Esterase/lipase</fullName>
    </submittedName>
</protein>
<keyword evidence="5" id="KW-1185">Reference proteome</keyword>
<dbReference type="PATRIC" id="fig|1196324.3.peg.3385"/>
<evidence type="ECO:0000259" key="3">
    <source>
        <dbReference type="Pfam" id="PF07859"/>
    </source>
</evidence>
<reference evidence="4 5" key="1">
    <citation type="journal article" date="2012" name="J. Bacteriol.">
        <title>Genome of Bacillus macauensis ZFHKF-1, a Long-Chain-Forming Bacterium.</title>
        <authorList>
            <person name="Cai L."/>
            <person name="Zhang T."/>
        </authorList>
    </citation>
    <scope>NUCLEOTIDE SEQUENCE [LARGE SCALE GENOMIC DNA]</scope>
    <source>
        <strain evidence="4 5">ZFHKF-1</strain>
    </source>
</reference>
<keyword evidence="2" id="KW-0378">Hydrolase</keyword>
<evidence type="ECO:0000313" key="4">
    <source>
        <dbReference type="EMBL" id="EIT84230.1"/>
    </source>
</evidence>
<dbReference type="AlphaFoldDB" id="I8UBB0"/>
<dbReference type="InterPro" id="IPR029058">
    <property type="entry name" value="AB_hydrolase_fold"/>
</dbReference>
<evidence type="ECO:0000256" key="1">
    <source>
        <dbReference type="ARBA" id="ARBA00010515"/>
    </source>
</evidence>
<evidence type="ECO:0000256" key="2">
    <source>
        <dbReference type="ARBA" id="ARBA00022801"/>
    </source>
</evidence>
<dbReference type="Pfam" id="PF07859">
    <property type="entry name" value="Abhydrolase_3"/>
    <property type="match status" value="1"/>
</dbReference>
<comment type="similarity">
    <text evidence="1">Belongs to the 'GDXG' lipolytic enzyme family.</text>
</comment>
<dbReference type="PANTHER" id="PTHR48081">
    <property type="entry name" value="AB HYDROLASE SUPERFAMILY PROTEIN C4A8.06C"/>
    <property type="match status" value="1"/>
</dbReference>
<dbReference type="OrthoDB" id="9815425at2"/>
<dbReference type="GO" id="GO:0016787">
    <property type="term" value="F:hydrolase activity"/>
    <property type="evidence" value="ECO:0007669"/>
    <property type="project" value="UniProtKB-KW"/>
</dbReference>
<accession>I8UBB0</accession>
<organism evidence="4 5">
    <name type="scientific">Fictibacillus macauensis ZFHKF-1</name>
    <dbReference type="NCBI Taxonomy" id="1196324"/>
    <lineage>
        <taxon>Bacteria</taxon>
        <taxon>Bacillati</taxon>
        <taxon>Bacillota</taxon>
        <taxon>Bacilli</taxon>
        <taxon>Bacillales</taxon>
        <taxon>Fictibacillaceae</taxon>
        <taxon>Fictibacillus</taxon>
    </lineage>
</organism>
<dbReference type="Proteomes" id="UP000004080">
    <property type="component" value="Unassembled WGS sequence"/>
</dbReference>
<name>I8UBB0_9BACL</name>
<gene>
    <name evidence="4" type="ORF">A374_16543</name>
</gene>
<proteinExistence type="inferred from homology"/>
<dbReference type="InterPro" id="IPR013094">
    <property type="entry name" value="AB_hydrolase_3"/>
</dbReference>
<dbReference type="STRING" id="1196324.A374_16543"/>
<evidence type="ECO:0000313" key="5">
    <source>
        <dbReference type="Proteomes" id="UP000004080"/>
    </source>
</evidence>